<dbReference type="AlphaFoldDB" id="A0A1E5BXU6"/>
<evidence type="ECO:0000313" key="3">
    <source>
        <dbReference type="Proteomes" id="UP000095039"/>
    </source>
</evidence>
<name>A0A1E5BXU6_9GAMM</name>
<feature type="transmembrane region" description="Helical" evidence="1">
    <location>
        <begin position="121"/>
        <end position="145"/>
    </location>
</feature>
<gene>
    <name evidence="2" type="ORF">A1OK_16640</name>
</gene>
<proteinExistence type="predicted"/>
<dbReference type="Proteomes" id="UP000095039">
    <property type="component" value="Unassembled WGS sequence"/>
</dbReference>
<feature type="transmembrane region" description="Helical" evidence="1">
    <location>
        <begin position="31"/>
        <end position="49"/>
    </location>
</feature>
<reference evidence="2 3" key="1">
    <citation type="journal article" date="2012" name="Science">
        <title>Ecological populations of bacteria act as socially cohesive units of antibiotic production and resistance.</title>
        <authorList>
            <person name="Cordero O.X."/>
            <person name="Wildschutte H."/>
            <person name="Kirkup B."/>
            <person name="Proehl S."/>
            <person name="Ngo L."/>
            <person name="Hussain F."/>
            <person name="Le Roux F."/>
            <person name="Mincer T."/>
            <person name="Polz M.F."/>
        </authorList>
    </citation>
    <scope>NUCLEOTIDE SEQUENCE [LARGE SCALE GENOMIC DNA]</scope>
    <source>
        <strain evidence="2 3">FF-454</strain>
    </source>
</reference>
<feature type="transmembrane region" description="Helical" evidence="1">
    <location>
        <begin position="217"/>
        <end position="239"/>
    </location>
</feature>
<feature type="transmembrane region" description="Helical" evidence="1">
    <location>
        <begin position="6"/>
        <end position="24"/>
    </location>
</feature>
<sequence>MVLTLLLVLVVVHVCVEFYLFPVIARRARHVYLSVLIESVLSLVVLYLLNIPLLWSLLGALFIGLSSVAISVWFRASPTGLRYLVVKQLLHFLVLLIVVLFVVESEERVAAKIVLDQTDWWMLFCWGTAYLLAMKPSSAAIALLLQNWTDEVTSTESSGTNKPLKDAGAYIGYFERILIVTFVLWGQLPGVALVLAAKSVFRFGDLKDHGSRMFTEYVMLGTFASALFGIGCGLLGGYLSKF</sequence>
<protein>
    <submittedName>
        <fullName evidence="2">DUF3307 domain-containing protein</fullName>
    </submittedName>
</protein>
<feature type="transmembrane region" description="Helical" evidence="1">
    <location>
        <begin position="81"/>
        <end position="101"/>
    </location>
</feature>
<keyword evidence="1" id="KW-0812">Transmembrane</keyword>
<comment type="caution">
    <text evidence="2">The sequence shown here is derived from an EMBL/GenBank/DDBJ whole genome shotgun (WGS) entry which is preliminary data.</text>
</comment>
<keyword evidence="3" id="KW-1185">Reference proteome</keyword>
<feature type="transmembrane region" description="Helical" evidence="1">
    <location>
        <begin position="177"/>
        <end position="197"/>
    </location>
</feature>
<evidence type="ECO:0000256" key="1">
    <source>
        <dbReference type="SAM" id="Phobius"/>
    </source>
</evidence>
<feature type="transmembrane region" description="Helical" evidence="1">
    <location>
        <begin position="55"/>
        <end position="74"/>
    </location>
</feature>
<evidence type="ECO:0000313" key="2">
    <source>
        <dbReference type="EMBL" id="OEE57732.1"/>
    </source>
</evidence>
<dbReference type="EMBL" id="AJWN02000106">
    <property type="protein sequence ID" value="OEE57732.1"/>
    <property type="molecule type" value="Genomic_DNA"/>
</dbReference>
<accession>A0A1E5BXU6</accession>
<keyword evidence="1" id="KW-0472">Membrane</keyword>
<dbReference type="RefSeq" id="WP_016958196.1">
    <property type="nucleotide sequence ID" value="NZ_AJWN02000106.1"/>
</dbReference>
<organism evidence="2 3">
    <name type="scientific">Enterovibrio norvegicus FF-454</name>
    <dbReference type="NCBI Taxonomy" id="1185651"/>
    <lineage>
        <taxon>Bacteria</taxon>
        <taxon>Pseudomonadati</taxon>
        <taxon>Pseudomonadota</taxon>
        <taxon>Gammaproteobacteria</taxon>
        <taxon>Vibrionales</taxon>
        <taxon>Vibrionaceae</taxon>
        <taxon>Enterovibrio</taxon>
    </lineage>
</organism>
<keyword evidence="1" id="KW-1133">Transmembrane helix</keyword>